<dbReference type="GO" id="GO:0006508">
    <property type="term" value="P:proteolysis"/>
    <property type="evidence" value="ECO:0007669"/>
    <property type="project" value="UniProtKB-KW"/>
</dbReference>
<organism evidence="2 3">
    <name type="scientific">Phytophthora palmivora</name>
    <dbReference type="NCBI Taxonomy" id="4796"/>
    <lineage>
        <taxon>Eukaryota</taxon>
        <taxon>Sar</taxon>
        <taxon>Stramenopiles</taxon>
        <taxon>Oomycota</taxon>
        <taxon>Peronosporomycetes</taxon>
        <taxon>Peronosporales</taxon>
        <taxon>Peronosporaceae</taxon>
        <taxon>Phytophthora</taxon>
    </lineage>
</organism>
<accession>A0A2P4XZN2</accession>
<protein>
    <submittedName>
        <fullName evidence="2">Serine protease family S01A</fullName>
    </submittedName>
</protein>
<gene>
    <name evidence="2" type="ORF">PHPALM_12468</name>
</gene>
<dbReference type="Proteomes" id="UP000237271">
    <property type="component" value="Unassembled WGS sequence"/>
</dbReference>
<dbReference type="InterPro" id="IPR048324">
    <property type="entry name" value="ZSWIM1-3_RNaseH-like"/>
</dbReference>
<name>A0A2P4XZN2_9STRA</name>
<reference evidence="2 3" key="1">
    <citation type="journal article" date="2017" name="Genome Biol. Evol.">
        <title>Phytophthora megakarya and P. palmivora, closely related causal agents of cacao black pod rot, underwent increases in genome sizes and gene numbers by different mechanisms.</title>
        <authorList>
            <person name="Ali S.S."/>
            <person name="Shao J."/>
            <person name="Lary D.J."/>
            <person name="Kronmiller B."/>
            <person name="Shen D."/>
            <person name="Strem M.D."/>
            <person name="Amoako-Attah I."/>
            <person name="Akrofi A.Y."/>
            <person name="Begoude B.A."/>
            <person name="Ten Hoopen G.M."/>
            <person name="Coulibaly K."/>
            <person name="Kebe B.I."/>
            <person name="Melnick R.L."/>
            <person name="Guiltinan M.J."/>
            <person name="Tyler B.M."/>
            <person name="Meinhardt L.W."/>
            <person name="Bailey B.A."/>
        </authorList>
    </citation>
    <scope>NUCLEOTIDE SEQUENCE [LARGE SCALE GENOMIC DNA]</scope>
    <source>
        <strain evidence="3">sbr112.9</strain>
    </source>
</reference>
<evidence type="ECO:0000259" key="1">
    <source>
        <dbReference type="Pfam" id="PF21056"/>
    </source>
</evidence>
<keyword evidence="3" id="KW-1185">Reference proteome</keyword>
<comment type="caution">
    <text evidence="2">The sequence shown here is derived from an EMBL/GenBank/DDBJ whole genome shotgun (WGS) entry which is preliminary data.</text>
</comment>
<keyword evidence="2" id="KW-0378">Hydrolase</keyword>
<proteinExistence type="predicted"/>
<evidence type="ECO:0000313" key="2">
    <source>
        <dbReference type="EMBL" id="POM71022.1"/>
    </source>
</evidence>
<evidence type="ECO:0000313" key="3">
    <source>
        <dbReference type="Proteomes" id="UP000237271"/>
    </source>
</evidence>
<dbReference type="OrthoDB" id="125905at2759"/>
<dbReference type="Pfam" id="PF21056">
    <property type="entry name" value="ZSWIM1-3_RNaseH-like"/>
    <property type="match status" value="1"/>
</dbReference>
<dbReference type="EMBL" id="NCKW01006660">
    <property type="protein sequence ID" value="POM71022.1"/>
    <property type="molecule type" value="Genomic_DNA"/>
</dbReference>
<sequence length="156" mass="17585">MPEQGRDRLQTMQLVHLAGTKKQILFFDSNNNIAVPRSIGFFAGHTKLLRRMQNSSSAQVRLKNMLHALKQVNGSEVLVIQDDLDITCGIVLQTRLQKVVLKQWGENLSLDFTHGTNNLGFNLGKLGNGIHQNYKATLRSKVLKQRYLAGYKKNAL</sequence>
<keyword evidence="2" id="KW-0645">Protease</keyword>
<feature type="domain" description="ZSWIM1/3 RNaseH-like" evidence="1">
    <location>
        <begin position="69"/>
        <end position="124"/>
    </location>
</feature>
<dbReference type="AlphaFoldDB" id="A0A2P4XZN2"/>
<dbReference type="GO" id="GO:0008233">
    <property type="term" value="F:peptidase activity"/>
    <property type="evidence" value="ECO:0007669"/>
    <property type="project" value="UniProtKB-KW"/>
</dbReference>